<dbReference type="Pfam" id="PF05176">
    <property type="entry name" value="ATP-synt_10"/>
    <property type="match status" value="1"/>
</dbReference>
<dbReference type="FunCoup" id="Q6BYA2">
    <property type="interactions" value="162"/>
</dbReference>
<protein>
    <submittedName>
        <fullName evidence="1">DEHA2A11132p</fullName>
    </submittedName>
</protein>
<dbReference type="OrthoDB" id="17089at2759"/>
<accession>Q6BYA2</accession>
<dbReference type="VEuPathDB" id="FungiDB:DEHA2A11132g"/>
<dbReference type="Proteomes" id="UP000000599">
    <property type="component" value="Chromosome A"/>
</dbReference>
<keyword evidence="2" id="KW-1185">Reference proteome</keyword>
<dbReference type="InterPro" id="IPR007849">
    <property type="entry name" value="ATP10"/>
</dbReference>
<dbReference type="EMBL" id="CR382133">
    <property type="protein sequence ID" value="CAG84792.2"/>
    <property type="molecule type" value="Genomic_DNA"/>
</dbReference>
<sequence length="286" mass="32292">MIKIQTRTFSQVSRLLNVKAPRFTQTLKEASKPALTKSHSITRPFGLDSGVMINQTNHGSGGSIQDKIFGSEAKERRQKQLDYEIAHSPFYESKSFTNTNGKIFTPPVSFFKREKSKYFPNFGGATVDGRDQTLFGLLEGKVSIVRLYSTVSGEKCSETYFNVEGKKYLTSGYGAFEAEHPMSQIIDINIPQNWLKGLLVKLSSGSIKRSLPQQRQSKYFIVSDKLFSFDIKQKLMCDNTCSGYIYVLDHQGRIRWATSGYADPAELSLMWKCVRGLEKELKSLSV</sequence>
<organism evidence="1 2">
    <name type="scientific">Debaryomyces hansenii (strain ATCC 36239 / CBS 767 / BCRC 21394 / JCM 1990 / NBRC 0083 / IGC 2968)</name>
    <name type="common">Yeast</name>
    <name type="synonym">Torulaspora hansenii</name>
    <dbReference type="NCBI Taxonomy" id="284592"/>
    <lineage>
        <taxon>Eukaryota</taxon>
        <taxon>Fungi</taxon>
        <taxon>Dikarya</taxon>
        <taxon>Ascomycota</taxon>
        <taxon>Saccharomycotina</taxon>
        <taxon>Pichiomycetes</taxon>
        <taxon>Debaryomycetaceae</taxon>
        <taxon>Debaryomyces</taxon>
    </lineage>
</organism>
<dbReference type="InParanoid" id="Q6BYA2"/>
<dbReference type="KEGG" id="dha:DEHA2A11132g"/>
<dbReference type="HOGENOM" id="CLU_047290_2_0_1"/>
<dbReference type="GO" id="GO:0033615">
    <property type="term" value="P:mitochondrial proton-transporting ATP synthase complex assembly"/>
    <property type="evidence" value="ECO:0007669"/>
    <property type="project" value="TreeGrafter"/>
</dbReference>
<evidence type="ECO:0000313" key="1">
    <source>
        <dbReference type="EMBL" id="CAG84792.2"/>
    </source>
</evidence>
<proteinExistence type="predicted"/>
<dbReference type="GeneID" id="2899524"/>
<dbReference type="PANTHER" id="PTHR28106:SF1">
    <property type="entry name" value="MITOCHONDRIAL ATPASE COMPLEX SUBUNIT ATP10"/>
    <property type="match status" value="1"/>
</dbReference>
<name>Q6BYA2_DEBHA</name>
<dbReference type="RefSeq" id="XP_456817.2">
    <property type="nucleotide sequence ID" value="XM_456817.1"/>
</dbReference>
<dbReference type="PANTHER" id="PTHR28106">
    <property type="entry name" value="MITOCHONDRIAL ATPASE COMPLEX SUBUNIT ATP10"/>
    <property type="match status" value="1"/>
</dbReference>
<dbReference type="GO" id="GO:0005743">
    <property type="term" value="C:mitochondrial inner membrane"/>
    <property type="evidence" value="ECO:0007669"/>
    <property type="project" value="TreeGrafter"/>
</dbReference>
<evidence type="ECO:0000313" key="2">
    <source>
        <dbReference type="Proteomes" id="UP000000599"/>
    </source>
</evidence>
<gene>
    <name evidence="1" type="ordered locus">DEHA2A11132g</name>
</gene>
<reference evidence="1 2" key="1">
    <citation type="journal article" date="2004" name="Nature">
        <title>Genome evolution in yeasts.</title>
        <authorList>
            <consortium name="Genolevures"/>
            <person name="Dujon B."/>
            <person name="Sherman D."/>
            <person name="Fischer G."/>
            <person name="Durrens P."/>
            <person name="Casaregola S."/>
            <person name="Lafontaine I."/>
            <person name="de Montigny J."/>
            <person name="Marck C."/>
            <person name="Neuveglise C."/>
            <person name="Talla E."/>
            <person name="Goffard N."/>
            <person name="Frangeul L."/>
            <person name="Aigle M."/>
            <person name="Anthouard V."/>
            <person name="Babour A."/>
            <person name="Barbe V."/>
            <person name="Barnay S."/>
            <person name="Blanchin S."/>
            <person name="Beckerich J.M."/>
            <person name="Beyne E."/>
            <person name="Bleykasten C."/>
            <person name="Boisrame A."/>
            <person name="Boyer J."/>
            <person name="Cattolico L."/>
            <person name="Confanioleri F."/>
            <person name="de Daruvar A."/>
            <person name="Despons L."/>
            <person name="Fabre E."/>
            <person name="Fairhead C."/>
            <person name="Ferry-Dumazet H."/>
            <person name="Groppi A."/>
            <person name="Hantraye F."/>
            <person name="Hennequin C."/>
            <person name="Jauniaux N."/>
            <person name="Joyet P."/>
            <person name="Kachouri R."/>
            <person name="Kerrest A."/>
            <person name="Koszul R."/>
            <person name="Lemaire M."/>
            <person name="Lesur I."/>
            <person name="Ma L."/>
            <person name="Muller H."/>
            <person name="Nicaud J.M."/>
            <person name="Nikolski M."/>
            <person name="Oztas S."/>
            <person name="Ozier-Kalogeropoulos O."/>
            <person name="Pellenz S."/>
            <person name="Potier S."/>
            <person name="Richard G.F."/>
            <person name="Straub M.L."/>
            <person name="Suleau A."/>
            <person name="Swennene D."/>
            <person name="Tekaia F."/>
            <person name="Wesolowski-Louvel M."/>
            <person name="Westhof E."/>
            <person name="Wirth B."/>
            <person name="Zeniou-Meyer M."/>
            <person name="Zivanovic I."/>
            <person name="Bolotin-Fukuhara M."/>
            <person name="Thierry A."/>
            <person name="Bouchier C."/>
            <person name="Caudron B."/>
            <person name="Scarpelli C."/>
            <person name="Gaillardin C."/>
            <person name="Weissenbach J."/>
            <person name="Wincker P."/>
            <person name="Souciet J.L."/>
        </authorList>
    </citation>
    <scope>NUCLEOTIDE SEQUENCE [LARGE SCALE GENOMIC DNA]</scope>
    <source>
        <strain evidence="2">ATCC 36239 / CBS 767 / BCRC 21394 / JCM 1990 / NBRC 0083 / IGC 2968</strain>
    </source>
</reference>
<dbReference type="eggNOG" id="KOG4614">
    <property type="taxonomic scope" value="Eukaryota"/>
</dbReference>
<dbReference type="OMA" id="YFPNFHG"/>
<dbReference type="AlphaFoldDB" id="Q6BYA2"/>
<dbReference type="STRING" id="284592.Q6BYA2"/>